<protein>
    <submittedName>
        <fullName evidence="1">Uncharacterized protein</fullName>
    </submittedName>
</protein>
<organism evidence="1">
    <name type="scientific">marine sediment metagenome</name>
    <dbReference type="NCBI Taxonomy" id="412755"/>
    <lineage>
        <taxon>unclassified sequences</taxon>
        <taxon>metagenomes</taxon>
        <taxon>ecological metagenomes</taxon>
    </lineage>
</organism>
<dbReference type="EMBL" id="LAZR01033478">
    <property type="protein sequence ID" value="KKL47963.1"/>
    <property type="molecule type" value="Genomic_DNA"/>
</dbReference>
<name>A0A0F9CF16_9ZZZZ</name>
<proteinExistence type="predicted"/>
<reference evidence="1" key="1">
    <citation type="journal article" date="2015" name="Nature">
        <title>Complex archaea that bridge the gap between prokaryotes and eukaryotes.</title>
        <authorList>
            <person name="Spang A."/>
            <person name="Saw J.H."/>
            <person name="Jorgensen S.L."/>
            <person name="Zaremba-Niedzwiedzka K."/>
            <person name="Martijn J."/>
            <person name="Lind A.E."/>
            <person name="van Eijk R."/>
            <person name="Schleper C."/>
            <person name="Guy L."/>
            <person name="Ettema T.J."/>
        </authorList>
    </citation>
    <scope>NUCLEOTIDE SEQUENCE</scope>
</reference>
<dbReference type="AlphaFoldDB" id="A0A0F9CF16"/>
<comment type="caution">
    <text evidence="1">The sequence shown here is derived from an EMBL/GenBank/DDBJ whole genome shotgun (WGS) entry which is preliminary data.</text>
</comment>
<accession>A0A0F9CF16</accession>
<sequence length="287" mass="32088">MQVNTTLANCGNVTAVVWSQGNHHVRIWVNDSFGNMNFTTVNFTIDTIAPTITDALNITDLTTILTEINSTWQFNATDPNLQNCFYNTSDVPAIRIETCNSTITETNWTTSGNKMIYYYANDSAGNEFYKNNSLVVRLYSYLQGTNKTQVTEGEEAYFNLTLNMFAVPLTTATFWYNNTAYSPTGIQVGSNQTNFSLMLTIPDDTGNTTGKNASWFWEYKISDLSISANTSLQNQTIYSLRMDNCSSYTTMILNLSLRDEETDTTMSSALNTTIEVDIILTSGVFNV</sequence>
<gene>
    <name evidence="1" type="ORF">LCGC14_2330300</name>
</gene>
<evidence type="ECO:0000313" key="1">
    <source>
        <dbReference type="EMBL" id="KKL47963.1"/>
    </source>
</evidence>